<name>A0AAW1T1P9_9CHLO</name>
<feature type="compositionally biased region" description="Low complexity" evidence="1">
    <location>
        <begin position="195"/>
        <end position="209"/>
    </location>
</feature>
<evidence type="ECO:0000313" key="3">
    <source>
        <dbReference type="Proteomes" id="UP001485043"/>
    </source>
</evidence>
<dbReference type="Proteomes" id="UP001485043">
    <property type="component" value="Unassembled WGS sequence"/>
</dbReference>
<reference evidence="2 3" key="1">
    <citation type="journal article" date="2024" name="Nat. Commun.">
        <title>Phylogenomics reveals the evolutionary origins of lichenization in chlorophyte algae.</title>
        <authorList>
            <person name="Puginier C."/>
            <person name="Libourel C."/>
            <person name="Otte J."/>
            <person name="Skaloud P."/>
            <person name="Haon M."/>
            <person name="Grisel S."/>
            <person name="Petersen M."/>
            <person name="Berrin J.G."/>
            <person name="Delaux P.M."/>
            <person name="Dal Grande F."/>
            <person name="Keller J."/>
        </authorList>
    </citation>
    <scope>NUCLEOTIDE SEQUENCE [LARGE SCALE GENOMIC DNA]</scope>
    <source>
        <strain evidence="2 3">SAG 2523</strain>
    </source>
</reference>
<gene>
    <name evidence="2" type="ORF">WJX84_007504</name>
</gene>
<proteinExistence type="predicted"/>
<evidence type="ECO:0000313" key="2">
    <source>
        <dbReference type="EMBL" id="KAK9862603.1"/>
    </source>
</evidence>
<accession>A0AAW1T1P9</accession>
<evidence type="ECO:0008006" key="4">
    <source>
        <dbReference type="Google" id="ProtNLM"/>
    </source>
</evidence>
<dbReference type="AlphaFoldDB" id="A0AAW1T1P9"/>
<dbReference type="PANTHER" id="PTHR31694:SF26">
    <property type="entry name" value="OS05G0151100 PROTEIN"/>
    <property type="match status" value="1"/>
</dbReference>
<feature type="non-terminal residue" evidence="2">
    <location>
        <position position="1"/>
    </location>
</feature>
<comment type="caution">
    <text evidence="2">The sequence shown here is derived from an EMBL/GenBank/DDBJ whole genome shotgun (WGS) entry which is preliminary data.</text>
</comment>
<dbReference type="PANTHER" id="PTHR31694">
    <property type="entry name" value="DESICCATION-LIKE PROTEIN"/>
    <property type="match status" value="1"/>
</dbReference>
<organism evidence="2 3">
    <name type="scientific">Apatococcus fuscideae</name>
    <dbReference type="NCBI Taxonomy" id="2026836"/>
    <lineage>
        <taxon>Eukaryota</taxon>
        <taxon>Viridiplantae</taxon>
        <taxon>Chlorophyta</taxon>
        <taxon>core chlorophytes</taxon>
        <taxon>Trebouxiophyceae</taxon>
        <taxon>Chlorellales</taxon>
        <taxon>Chlorellaceae</taxon>
        <taxon>Apatococcus</taxon>
    </lineage>
</organism>
<evidence type="ECO:0000256" key="1">
    <source>
        <dbReference type="SAM" id="MobiDB-lite"/>
    </source>
</evidence>
<sequence length="209" mass="21780">RYLLFQRRNNIVYPTNETVAQVFARLSAYRDLYDGPQVDDQGLLNTDPRNIAIVSSNPNVTQYINNFPTDVQGLSFSRTPAMIINILTLGNPQGIGGFFPVGLNGAIKTPTGYNLSASGLQPYGVSAQTVEATPAQAGTLQGPITAAGPFVVPGELDLTQGVAGPLANASYLSRGYVPAPNQQPRVGSSPMVDVGTPSGTTATPTAASG</sequence>
<protein>
    <recommendedName>
        <fullName evidence="4">Mammalian cell entry protein</fullName>
    </recommendedName>
</protein>
<dbReference type="EMBL" id="JALJOV010000582">
    <property type="protein sequence ID" value="KAK9862603.1"/>
    <property type="molecule type" value="Genomic_DNA"/>
</dbReference>
<dbReference type="InterPro" id="IPR052965">
    <property type="entry name" value="Pigment-catalase-like"/>
</dbReference>
<feature type="region of interest" description="Disordered" evidence="1">
    <location>
        <begin position="180"/>
        <end position="209"/>
    </location>
</feature>
<keyword evidence="3" id="KW-1185">Reference proteome</keyword>